<dbReference type="PANTHER" id="PTHR11362:SF82">
    <property type="entry name" value="PHOSPHATIDYLETHANOLAMINE-BINDING PROTEIN 4"/>
    <property type="match status" value="1"/>
</dbReference>
<protein>
    <submittedName>
        <fullName evidence="3">PEBP-like protein</fullName>
    </submittedName>
</protein>
<keyword evidence="4" id="KW-1185">Reference proteome</keyword>
<dbReference type="STRING" id="1314782.A0A165S5J1"/>
<organism evidence="3 4">
    <name type="scientific">Neolentinus lepideus HHB14362 ss-1</name>
    <dbReference type="NCBI Taxonomy" id="1314782"/>
    <lineage>
        <taxon>Eukaryota</taxon>
        <taxon>Fungi</taxon>
        <taxon>Dikarya</taxon>
        <taxon>Basidiomycota</taxon>
        <taxon>Agaricomycotina</taxon>
        <taxon>Agaricomycetes</taxon>
        <taxon>Gloeophyllales</taxon>
        <taxon>Gloeophyllaceae</taxon>
        <taxon>Neolentinus</taxon>
    </lineage>
</organism>
<dbReference type="InterPro" id="IPR036610">
    <property type="entry name" value="PEBP-like_sf"/>
</dbReference>
<dbReference type="Gene3D" id="3.90.280.10">
    <property type="entry name" value="PEBP-like"/>
    <property type="match status" value="1"/>
</dbReference>
<keyword evidence="1" id="KW-0175">Coiled coil</keyword>
<dbReference type="Proteomes" id="UP000076761">
    <property type="component" value="Unassembled WGS sequence"/>
</dbReference>
<gene>
    <name evidence="3" type="ORF">NEOLEDRAFT_1094014</name>
</gene>
<feature type="coiled-coil region" evidence="1">
    <location>
        <begin position="99"/>
        <end position="126"/>
    </location>
</feature>
<accession>A0A165S5J1</accession>
<reference evidence="3 4" key="1">
    <citation type="journal article" date="2016" name="Mol. Biol. Evol.">
        <title>Comparative Genomics of Early-Diverging Mushroom-Forming Fungi Provides Insights into the Origins of Lignocellulose Decay Capabilities.</title>
        <authorList>
            <person name="Nagy L.G."/>
            <person name="Riley R."/>
            <person name="Tritt A."/>
            <person name="Adam C."/>
            <person name="Daum C."/>
            <person name="Floudas D."/>
            <person name="Sun H."/>
            <person name="Yadav J.S."/>
            <person name="Pangilinan J."/>
            <person name="Larsson K.H."/>
            <person name="Matsuura K."/>
            <person name="Barry K."/>
            <person name="Labutti K."/>
            <person name="Kuo R."/>
            <person name="Ohm R.A."/>
            <person name="Bhattacharya S.S."/>
            <person name="Shirouzu T."/>
            <person name="Yoshinaga Y."/>
            <person name="Martin F.M."/>
            <person name="Grigoriev I.V."/>
            <person name="Hibbett D.S."/>
        </authorList>
    </citation>
    <scope>NUCLEOTIDE SEQUENCE [LARGE SCALE GENOMIC DNA]</scope>
    <source>
        <strain evidence="3 4">HHB14362 ss-1</strain>
    </source>
</reference>
<feature type="region of interest" description="Disordered" evidence="2">
    <location>
        <begin position="18"/>
        <end position="74"/>
    </location>
</feature>
<feature type="compositionally biased region" description="Low complexity" evidence="2">
    <location>
        <begin position="18"/>
        <end position="31"/>
    </location>
</feature>
<evidence type="ECO:0000313" key="3">
    <source>
        <dbReference type="EMBL" id="KZT24701.1"/>
    </source>
</evidence>
<dbReference type="PANTHER" id="PTHR11362">
    <property type="entry name" value="PHOSPHATIDYLETHANOLAMINE-BINDING PROTEIN"/>
    <property type="match status" value="1"/>
</dbReference>
<evidence type="ECO:0000256" key="1">
    <source>
        <dbReference type="SAM" id="Coils"/>
    </source>
</evidence>
<dbReference type="CDD" id="cd00866">
    <property type="entry name" value="PEBP_euk"/>
    <property type="match status" value="1"/>
</dbReference>
<dbReference type="Gene3D" id="1.20.58.1180">
    <property type="match status" value="1"/>
</dbReference>
<dbReference type="InterPro" id="IPR035810">
    <property type="entry name" value="PEBP_euk"/>
</dbReference>
<dbReference type="OrthoDB" id="2153661at2759"/>
<dbReference type="FunCoup" id="A0A165S5J1">
    <property type="interactions" value="11"/>
</dbReference>
<dbReference type="InterPro" id="IPR008914">
    <property type="entry name" value="PEBP"/>
</dbReference>
<feature type="compositionally biased region" description="Low complexity" evidence="2">
    <location>
        <begin position="39"/>
        <end position="48"/>
    </location>
</feature>
<dbReference type="AlphaFoldDB" id="A0A165S5J1"/>
<name>A0A165S5J1_9AGAM</name>
<dbReference type="InParanoid" id="A0A165S5J1"/>
<evidence type="ECO:0000256" key="2">
    <source>
        <dbReference type="SAM" id="MobiDB-lite"/>
    </source>
</evidence>
<dbReference type="Pfam" id="PF01161">
    <property type="entry name" value="PBP"/>
    <property type="match status" value="1"/>
</dbReference>
<sequence>MLTLRRARASLNALRRGNATVAADAAPAISTSPPPPAPSSDSSSQSAAPPAPGAAEGKGRTKGRNRPLQTRRAFITLDRPREWNRPLAPGVLPAYDEALRLIRRDAAEIQREAGELERELSEKEVGEGERRAMEEKLGVLRVQGEVNLPEVRWRARNGMGEWFPLLFFSLSDLQQPVYRHLVEQRWRGEGALDLLMERIHQMHVVPDVLPDLHPSFDVRVTFPDLPSEDKTKKSKVKHHAVEPGVFLSPKQTRRPPRIYTTVFHTDPRYYTMILVDADYPDAENRTFKTYLHWMQPNVQLSASSTGPFTFRDSHTPYIPPHPQKGSPYHRYVLLLLPHPNPTETLNIPAPTVQERADFDSRAFMERYGFDASRGGAAHMWREVWDEEVSRIYAQVLKADEPRYGHISYKDAKETLYKEAKPKNKYAGYGDKYVGQGDRRRMPL</sequence>
<dbReference type="EMBL" id="KV425576">
    <property type="protein sequence ID" value="KZT24701.1"/>
    <property type="molecule type" value="Genomic_DNA"/>
</dbReference>
<proteinExistence type="predicted"/>
<evidence type="ECO:0000313" key="4">
    <source>
        <dbReference type="Proteomes" id="UP000076761"/>
    </source>
</evidence>
<dbReference type="SUPFAM" id="SSF49777">
    <property type="entry name" value="PEBP-like"/>
    <property type="match status" value="1"/>
</dbReference>